<name>A0AAV5JZR0_9ROSI</name>
<feature type="domain" description="Trichome birefringence-like N-terminal" evidence="9">
    <location>
        <begin position="115"/>
        <end position="166"/>
    </location>
</feature>
<dbReference type="GO" id="GO:0016020">
    <property type="term" value="C:membrane"/>
    <property type="evidence" value="ECO:0007669"/>
    <property type="project" value="UniProtKB-SubCell"/>
</dbReference>
<proteinExistence type="inferred from homology"/>
<comment type="caution">
    <text evidence="10">The sequence shown here is derived from an EMBL/GenBank/DDBJ whole genome shotgun (WGS) entry which is preliminary data.</text>
</comment>
<evidence type="ECO:0000259" key="9">
    <source>
        <dbReference type="Pfam" id="PF14416"/>
    </source>
</evidence>
<dbReference type="PANTHER" id="PTHR32285:SF48">
    <property type="entry name" value="PROTEIN TRICHOME BIREFRINGENCE-LIKE 19"/>
    <property type="match status" value="1"/>
</dbReference>
<evidence type="ECO:0000256" key="4">
    <source>
        <dbReference type="ARBA" id="ARBA00022968"/>
    </source>
</evidence>
<evidence type="ECO:0000256" key="3">
    <source>
        <dbReference type="ARBA" id="ARBA00022692"/>
    </source>
</evidence>
<comment type="similarity">
    <text evidence="2">Belongs to the PC-esterase family. TBL subfamily.</text>
</comment>
<keyword evidence="4" id="KW-0735">Signal-anchor</keyword>
<dbReference type="Pfam" id="PF14416">
    <property type="entry name" value="PMR5N"/>
    <property type="match status" value="1"/>
</dbReference>
<evidence type="ECO:0000256" key="5">
    <source>
        <dbReference type="ARBA" id="ARBA00022989"/>
    </source>
</evidence>
<keyword evidence="11" id="KW-1185">Reference proteome</keyword>
<evidence type="ECO:0000313" key="11">
    <source>
        <dbReference type="Proteomes" id="UP001054252"/>
    </source>
</evidence>
<evidence type="ECO:0000256" key="6">
    <source>
        <dbReference type="ARBA" id="ARBA00023136"/>
    </source>
</evidence>
<evidence type="ECO:0000256" key="2">
    <source>
        <dbReference type="ARBA" id="ARBA00007727"/>
    </source>
</evidence>
<evidence type="ECO:0000259" key="8">
    <source>
        <dbReference type="Pfam" id="PF13839"/>
    </source>
</evidence>
<feature type="region of interest" description="Disordered" evidence="7">
    <location>
        <begin position="72"/>
        <end position="108"/>
    </location>
</feature>
<feature type="compositionally biased region" description="Low complexity" evidence="7">
    <location>
        <begin position="72"/>
        <end position="85"/>
    </location>
</feature>
<dbReference type="InterPro" id="IPR029962">
    <property type="entry name" value="TBL"/>
</dbReference>
<keyword evidence="3" id="KW-0812">Transmembrane</keyword>
<accession>A0AAV5JZR0</accession>
<dbReference type="EMBL" id="BPVZ01000046">
    <property type="protein sequence ID" value="GKV16867.1"/>
    <property type="molecule type" value="Genomic_DNA"/>
</dbReference>
<keyword evidence="5" id="KW-1133">Transmembrane helix</keyword>
<organism evidence="10 11">
    <name type="scientific">Rubroshorea leprosula</name>
    <dbReference type="NCBI Taxonomy" id="152421"/>
    <lineage>
        <taxon>Eukaryota</taxon>
        <taxon>Viridiplantae</taxon>
        <taxon>Streptophyta</taxon>
        <taxon>Embryophyta</taxon>
        <taxon>Tracheophyta</taxon>
        <taxon>Spermatophyta</taxon>
        <taxon>Magnoliopsida</taxon>
        <taxon>eudicotyledons</taxon>
        <taxon>Gunneridae</taxon>
        <taxon>Pentapetalae</taxon>
        <taxon>rosids</taxon>
        <taxon>malvids</taxon>
        <taxon>Malvales</taxon>
        <taxon>Dipterocarpaceae</taxon>
        <taxon>Rubroshorea</taxon>
    </lineage>
</organism>
<sequence>MVMVKTKKKFPPRSPPFFFSANVMELPLRRSNAKIVLLVTVALLLLTIVIPIYYPLLGYPVYLLKHYSTKSSSGSSSSSSSSSLSAVDVQAPVSAPPPRKADEDDDDDEDGIKFCDLFSGEWVPNPKAPYYTNSTCSAIYERQDCMKHGRPDTGYMKWRWKPDGCDLPIFNPVQFLEIVRGKSMAFIGDSLSGNQIQSLICLISRVDYPISVSTPDENFKLWNCTYYNFTFALLWTPHLVKAIQADPNGPTGSGLFNLYLDESDQRWTTHIQEFDYIVISAAHWFYRPSVFYENNQITGCHYCLLNNVSDLTERYGYRKAIRTAFRAINECKNFKGVTFLRTISPPHFENGPWNQGGNCVRTKPFKRKETPALEEGHLEIYKIQLEEFRAAKKEGKKKGKKFRLMDTMKAMLMRADGHPSRYGHFAQENVTANDCLHWCVPGPIDAWNDFLLEMLKMEEVRSYAEKVFSSDNKM</sequence>
<dbReference type="GO" id="GO:0016413">
    <property type="term" value="F:O-acetyltransferase activity"/>
    <property type="evidence" value="ECO:0007669"/>
    <property type="project" value="InterPro"/>
</dbReference>
<comment type="subcellular location">
    <subcellularLocation>
        <location evidence="1">Membrane</location>
        <topology evidence="1">Single-pass membrane protein</topology>
    </subcellularLocation>
</comment>
<dbReference type="InterPro" id="IPR026057">
    <property type="entry name" value="TBL_C"/>
</dbReference>
<dbReference type="PANTHER" id="PTHR32285">
    <property type="entry name" value="PROTEIN TRICHOME BIREFRINGENCE-LIKE 9-RELATED"/>
    <property type="match status" value="1"/>
</dbReference>
<dbReference type="AlphaFoldDB" id="A0AAV5JZR0"/>
<evidence type="ECO:0008006" key="12">
    <source>
        <dbReference type="Google" id="ProtNLM"/>
    </source>
</evidence>
<keyword evidence="6" id="KW-0472">Membrane</keyword>
<reference evidence="10 11" key="1">
    <citation type="journal article" date="2021" name="Commun. Biol.">
        <title>The genome of Shorea leprosula (Dipterocarpaceae) highlights the ecological relevance of drought in aseasonal tropical rainforests.</title>
        <authorList>
            <person name="Ng K.K.S."/>
            <person name="Kobayashi M.J."/>
            <person name="Fawcett J.A."/>
            <person name="Hatakeyama M."/>
            <person name="Paape T."/>
            <person name="Ng C.H."/>
            <person name="Ang C.C."/>
            <person name="Tnah L.H."/>
            <person name="Lee C.T."/>
            <person name="Nishiyama T."/>
            <person name="Sese J."/>
            <person name="O'Brien M.J."/>
            <person name="Copetti D."/>
            <person name="Mohd Noor M.I."/>
            <person name="Ong R.C."/>
            <person name="Putra M."/>
            <person name="Sireger I.Z."/>
            <person name="Indrioko S."/>
            <person name="Kosugi Y."/>
            <person name="Izuno A."/>
            <person name="Isagi Y."/>
            <person name="Lee S.L."/>
            <person name="Shimizu K.K."/>
        </authorList>
    </citation>
    <scope>NUCLEOTIDE SEQUENCE [LARGE SCALE GENOMIC DNA]</scope>
    <source>
        <strain evidence="10">214</strain>
    </source>
</reference>
<evidence type="ECO:0000256" key="7">
    <source>
        <dbReference type="SAM" id="MobiDB-lite"/>
    </source>
</evidence>
<evidence type="ECO:0000256" key="1">
    <source>
        <dbReference type="ARBA" id="ARBA00004167"/>
    </source>
</evidence>
<protein>
    <recommendedName>
        <fullName evidence="12">Trichome birefringence-like N-terminal domain-containing protein</fullName>
    </recommendedName>
</protein>
<dbReference type="Pfam" id="PF13839">
    <property type="entry name" value="PC-Esterase"/>
    <property type="match status" value="1"/>
</dbReference>
<gene>
    <name evidence="10" type="ORF">SLEP1_g27441</name>
</gene>
<evidence type="ECO:0000313" key="10">
    <source>
        <dbReference type="EMBL" id="GKV16867.1"/>
    </source>
</evidence>
<feature type="domain" description="Trichome birefringence-like C-terminal" evidence="8">
    <location>
        <begin position="167"/>
        <end position="454"/>
    </location>
</feature>
<dbReference type="Proteomes" id="UP001054252">
    <property type="component" value="Unassembled WGS sequence"/>
</dbReference>
<dbReference type="InterPro" id="IPR025846">
    <property type="entry name" value="TBL_N"/>
</dbReference>
<dbReference type="GO" id="GO:0005794">
    <property type="term" value="C:Golgi apparatus"/>
    <property type="evidence" value="ECO:0007669"/>
    <property type="project" value="TreeGrafter"/>
</dbReference>